<reference evidence="1 2" key="1">
    <citation type="submission" date="2016-10" db="EMBL/GenBank/DDBJ databases">
        <authorList>
            <person name="Varghese N."/>
            <person name="Submissions S."/>
        </authorList>
    </citation>
    <scope>NUCLEOTIDE SEQUENCE [LARGE SCALE GENOMIC DNA]</scope>
    <source>
        <strain evidence="1 2">DSM 16525</strain>
    </source>
</reference>
<gene>
    <name evidence="1" type="ORF">SAMN05443572_110248</name>
</gene>
<dbReference type="InterPro" id="IPR015915">
    <property type="entry name" value="Kelch-typ_b-propeller"/>
</dbReference>
<dbReference type="Gene3D" id="2.130.10.80">
    <property type="entry name" value="Galactose oxidase/kelch, beta-propeller"/>
    <property type="match status" value="1"/>
</dbReference>
<dbReference type="SMART" id="SM00612">
    <property type="entry name" value="Kelch"/>
    <property type="match status" value="5"/>
</dbReference>
<accession>A0ABY1CS65</accession>
<proteinExistence type="predicted"/>
<protein>
    <submittedName>
        <fullName evidence="1">Kelch motif-containing protein</fullName>
    </submittedName>
</protein>
<dbReference type="EMBL" id="FOIB01000010">
    <property type="protein sequence ID" value="SEU35323.1"/>
    <property type="molecule type" value="Genomic_DNA"/>
</dbReference>
<name>A0ABY1CS65_MYXFU</name>
<sequence length="421" mass="44263">MRNKPLPRTPSSRPPSQVVIPWAGHPGGDCLQVTVDLPGGRRVAGRTAYDGGMTGSPPSPATRRVPAPGLWLEGFGLTPVAGGALLTGGQGWHAEGGGSTPRTSASAFLWDTLRQEWRETAPLPEPRHDHAAVALPDGRVLLVGGRDNAHPDLASTVLWEPDALRFVPGPSMRASRSHPVARVLEDGAVLVLGSDHDDDLERGTRAELLRPGASEWEPAGQTVRIFHIGPVCVSRGRVVIAGGRDNGFGFAIIEGQHLAPPLDMSTEVYEPATRTWRTAPHPLTASRDDAAGVTLADGRILVVGGWHQGTLLTSAELFDPATEQWSVTAPLALGRSSFALTALPDGRAAVSGGLESTTYGATPDVELWNPATGQWSPGTPLAHGRAGHRVAPLGDGAYLVVGTTRATPDSPPETTSEVWRP</sequence>
<dbReference type="InterPro" id="IPR052392">
    <property type="entry name" value="Kelch-BTB_domain-containing"/>
</dbReference>
<organism evidence="1 2">
    <name type="scientific">Myxococcus fulvus</name>
    <dbReference type="NCBI Taxonomy" id="33"/>
    <lineage>
        <taxon>Bacteria</taxon>
        <taxon>Pseudomonadati</taxon>
        <taxon>Myxococcota</taxon>
        <taxon>Myxococcia</taxon>
        <taxon>Myxococcales</taxon>
        <taxon>Cystobacterineae</taxon>
        <taxon>Myxococcaceae</taxon>
        <taxon>Myxococcus</taxon>
    </lineage>
</organism>
<keyword evidence="2" id="KW-1185">Reference proteome</keyword>
<dbReference type="PANTHER" id="PTHR46375">
    <property type="entry name" value="KELCH REPEAT AND BTB DOMAIN-CONTAINING PROTEIN 13-RELATED"/>
    <property type="match status" value="1"/>
</dbReference>
<dbReference type="PANTHER" id="PTHR46375:SF3">
    <property type="entry name" value="KELCH REPEAT AND BTB DOMAIN-CONTAINING PROTEIN 13"/>
    <property type="match status" value="1"/>
</dbReference>
<dbReference type="InterPro" id="IPR037293">
    <property type="entry name" value="Gal_Oxidase_central_sf"/>
</dbReference>
<dbReference type="Pfam" id="PF01344">
    <property type="entry name" value="Kelch_1"/>
    <property type="match status" value="1"/>
</dbReference>
<dbReference type="InterPro" id="IPR006652">
    <property type="entry name" value="Kelch_1"/>
</dbReference>
<dbReference type="InterPro" id="IPR011043">
    <property type="entry name" value="Gal_Oxase/kelch_b-propeller"/>
</dbReference>
<dbReference type="Proteomes" id="UP000183760">
    <property type="component" value="Unassembled WGS sequence"/>
</dbReference>
<dbReference type="SUPFAM" id="SSF50965">
    <property type="entry name" value="Galactose oxidase, central domain"/>
    <property type="match status" value="1"/>
</dbReference>
<evidence type="ECO:0000313" key="1">
    <source>
        <dbReference type="EMBL" id="SEU35323.1"/>
    </source>
</evidence>
<comment type="caution">
    <text evidence="1">The sequence shown here is derived from an EMBL/GenBank/DDBJ whole genome shotgun (WGS) entry which is preliminary data.</text>
</comment>
<evidence type="ECO:0000313" key="2">
    <source>
        <dbReference type="Proteomes" id="UP000183760"/>
    </source>
</evidence>
<dbReference type="Gene3D" id="2.120.10.80">
    <property type="entry name" value="Kelch-type beta propeller"/>
    <property type="match status" value="1"/>
</dbReference>